<comment type="caution">
    <text evidence="2">The sequence shown here is derived from an EMBL/GenBank/DDBJ whole genome shotgun (WGS) entry which is preliminary data.</text>
</comment>
<dbReference type="EMBL" id="LSSN01004036">
    <property type="protein sequence ID" value="OMJ12297.1"/>
    <property type="molecule type" value="Genomic_DNA"/>
</dbReference>
<protein>
    <submittedName>
        <fullName evidence="2">Uncharacterized protein</fullName>
    </submittedName>
</protein>
<evidence type="ECO:0000313" key="3">
    <source>
        <dbReference type="Proteomes" id="UP000187283"/>
    </source>
</evidence>
<dbReference type="Proteomes" id="UP000187283">
    <property type="component" value="Unassembled WGS sequence"/>
</dbReference>
<sequence>MACSFTSIWYFASILLSLVATILATSFASVGISDIPRGDEGVGSLITSFHTSDGTLSAPGALFLGLSRSASVISDHNIVLSHSG</sequence>
<accession>A0A1R1XCF2</accession>
<evidence type="ECO:0000256" key="1">
    <source>
        <dbReference type="SAM" id="SignalP"/>
    </source>
</evidence>
<evidence type="ECO:0000313" key="2">
    <source>
        <dbReference type="EMBL" id="OMJ12297.1"/>
    </source>
</evidence>
<feature type="chain" id="PRO_5013159020" evidence="1">
    <location>
        <begin position="25"/>
        <end position="84"/>
    </location>
</feature>
<organism evidence="2 3">
    <name type="scientific">Smittium culicis</name>
    <dbReference type="NCBI Taxonomy" id="133412"/>
    <lineage>
        <taxon>Eukaryota</taxon>
        <taxon>Fungi</taxon>
        <taxon>Fungi incertae sedis</taxon>
        <taxon>Zoopagomycota</taxon>
        <taxon>Kickxellomycotina</taxon>
        <taxon>Harpellomycetes</taxon>
        <taxon>Harpellales</taxon>
        <taxon>Legeriomycetaceae</taxon>
        <taxon>Smittium</taxon>
    </lineage>
</organism>
<reference evidence="2 3" key="1">
    <citation type="submission" date="2017-01" db="EMBL/GenBank/DDBJ databases">
        <authorList>
            <person name="Mah S.A."/>
            <person name="Swanson W.J."/>
            <person name="Moy G.W."/>
            <person name="Vacquier V.D."/>
        </authorList>
    </citation>
    <scope>NUCLEOTIDE SEQUENCE [LARGE SCALE GENOMIC DNA]</scope>
    <source>
        <strain evidence="2 3">GSMNP</strain>
    </source>
</reference>
<keyword evidence="1" id="KW-0732">Signal</keyword>
<feature type="signal peptide" evidence="1">
    <location>
        <begin position="1"/>
        <end position="24"/>
    </location>
</feature>
<dbReference type="AlphaFoldDB" id="A0A1R1XCF2"/>
<proteinExistence type="predicted"/>
<name>A0A1R1XCF2_9FUNG</name>
<gene>
    <name evidence="2" type="ORF">AYI70_g9208</name>
</gene>
<keyword evidence="3" id="KW-1185">Reference proteome</keyword>